<dbReference type="InterPro" id="IPR003661">
    <property type="entry name" value="HisK_dim/P_dom"/>
</dbReference>
<dbReference type="InterPro" id="IPR001610">
    <property type="entry name" value="PAC"/>
</dbReference>
<evidence type="ECO:0000256" key="1">
    <source>
        <dbReference type="ARBA" id="ARBA00000085"/>
    </source>
</evidence>
<dbReference type="InterPro" id="IPR005467">
    <property type="entry name" value="His_kinase_dom"/>
</dbReference>
<dbReference type="Pfam" id="PF13426">
    <property type="entry name" value="PAS_9"/>
    <property type="match status" value="2"/>
</dbReference>
<keyword evidence="5" id="KW-1003">Cell membrane</keyword>
<dbReference type="InterPro" id="IPR013655">
    <property type="entry name" value="PAS_fold_3"/>
</dbReference>
<dbReference type="Gene3D" id="1.10.287.130">
    <property type="match status" value="1"/>
</dbReference>
<evidence type="ECO:0000256" key="10">
    <source>
        <dbReference type="ARBA" id="ARBA00022840"/>
    </source>
</evidence>
<protein>
    <recommendedName>
        <fullName evidence="4">histidine kinase</fullName>
        <ecNumber evidence="4">2.7.13.3</ecNumber>
    </recommendedName>
</protein>
<accession>A0A923HZ01</accession>
<dbReference type="EC" id="2.7.13.3" evidence="4"/>
<dbReference type="SMART" id="SM00388">
    <property type="entry name" value="HisKA"/>
    <property type="match status" value="1"/>
</dbReference>
<dbReference type="InterPro" id="IPR004358">
    <property type="entry name" value="Sig_transdc_His_kin-like_C"/>
</dbReference>
<evidence type="ECO:0000259" key="14">
    <source>
        <dbReference type="PROSITE" id="PS50109"/>
    </source>
</evidence>
<evidence type="ECO:0000256" key="7">
    <source>
        <dbReference type="ARBA" id="ARBA00022679"/>
    </source>
</evidence>
<comment type="subcellular location">
    <subcellularLocation>
        <location evidence="2">Cell membrane</location>
    </subcellularLocation>
    <subcellularLocation>
        <location evidence="3">Membrane raft</location>
        <topology evidence="3">Multi-pass membrane protein</topology>
    </subcellularLocation>
</comment>
<evidence type="ECO:0000256" key="12">
    <source>
        <dbReference type="ARBA" id="ARBA00023136"/>
    </source>
</evidence>
<dbReference type="SMART" id="SM00387">
    <property type="entry name" value="HATPase_c"/>
    <property type="match status" value="1"/>
</dbReference>
<reference evidence="17" key="1">
    <citation type="submission" date="2020-08" db="EMBL/GenBank/DDBJ databases">
        <title>Novel species isolated from subtropical streams in China.</title>
        <authorList>
            <person name="Lu H."/>
        </authorList>
    </citation>
    <scope>NUCLEOTIDE SEQUENCE</scope>
    <source>
        <strain evidence="17">CY7W</strain>
    </source>
</reference>
<keyword evidence="18" id="KW-1185">Reference proteome</keyword>
<evidence type="ECO:0000256" key="6">
    <source>
        <dbReference type="ARBA" id="ARBA00022553"/>
    </source>
</evidence>
<comment type="caution">
    <text evidence="17">The sequence shown here is derived from an EMBL/GenBank/DDBJ whole genome shotgun (WGS) entry which is preliminary data.</text>
</comment>
<dbReference type="PROSITE" id="PS50113">
    <property type="entry name" value="PAC"/>
    <property type="match status" value="2"/>
</dbReference>
<sequence>MTGSQPIINATPAEPDAVSTAPLQRSHALLNNFSRCLPGMFFQFQRCPESRIFFPYVSASVETLFGVKAEQLSTDASILFSKVHPDDLPALIVGIRESAASLRVWKHEYRVTTPEGKERWLIGDATPERLADGSVLWHGFVSDQTERKQTEQKLLAAEQQRRLVMKSSNQGLYDMNLQTGLGTFSPEYLQMLGYSNDDFPDPDSFWEYFWTEGIHPDDVAGLKQAYQRHFSQHAEGDYHAEFRQKNKAGQWRWMMSVGAVVERDSHQRAVRIVGTHIDITDRKETEEQIKLNQDLLNASKNRYKELARELEILIANAPVGIMFVSNDLIVRANHVLAALCRFPNAQAMIGALTSFLFVTSEDYLAFKETVKAPLLADEPVELEWNMRRMDGKPFIARLAGRALPTENYQKGAVWMIEDITGQRQTLNALRDSESRLKRLMNSSLIGIVQGNQSRYLIDVNHVFCQLCGYHRDHLLGEPYIWKQLLSENDQYLCKLAYNELSETGTTAPFEIMLKHADGHTVPVLVGINHLENSKREWVGFAMDISDRLRINQLKTEFISVVSHELRTPLTSIRGSLSLLESGVAGELSDPARQLVRIAHNNSKRLIKLVNDILDMDKLSNGKMPIKSEPVDLLAMLHSAIESNAAYTSSLQVGLILEQEVLCATSLGDYDRLMQVMANLISNAAKFSPERESVVVRITRQEQEFHISVSDRGPGIPTEFQAHLFEPFTQADGTNTRQQGGTGLGLAITKALVEGMGGQIHFSSQVGSGTTFWFNLPVFP</sequence>
<dbReference type="SMART" id="SM00091">
    <property type="entry name" value="PAS"/>
    <property type="match status" value="3"/>
</dbReference>
<dbReference type="AlphaFoldDB" id="A0A923HZ01"/>
<organism evidence="17 18">
    <name type="scientific">Undibacterium rugosum</name>
    <dbReference type="NCBI Taxonomy" id="2762291"/>
    <lineage>
        <taxon>Bacteria</taxon>
        <taxon>Pseudomonadati</taxon>
        <taxon>Pseudomonadota</taxon>
        <taxon>Betaproteobacteria</taxon>
        <taxon>Burkholderiales</taxon>
        <taxon>Oxalobacteraceae</taxon>
        <taxon>Undibacterium</taxon>
    </lineage>
</organism>
<dbReference type="SUPFAM" id="SSF55785">
    <property type="entry name" value="PYP-like sensor domain (PAS domain)"/>
    <property type="match status" value="4"/>
</dbReference>
<evidence type="ECO:0000259" key="16">
    <source>
        <dbReference type="PROSITE" id="PS50113"/>
    </source>
</evidence>
<dbReference type="PANTHER" id="PTHR43304:SF1">
    <property type="entry name" value="PAC DOMAIN-CONTAINING PROTEIN"/>
    <property type="match status" value="1"/>
</dbReference>
<dbReference type="InterPro" id="IPR035965">
    <property type="entry name" value="PAS-like_dom_sf"/>
</dbReference>
<dbReference type="InterPro" id="IPR036097">
    <property type="entry name" value="HisK_dim/P_sf"/>
</dbReference>
<evidence type="ECO:0000256" key="5">
    <source>
        <dbReference type="ARBA" id="ARBA00022475"/>
    </source>
</evidence>
<dbReference type="RefSeq" id="WP_186879552.1">
    <property type="nucleotide sequence ID" value="NZ_JACOGG010000001.1"/>
</dbReference>
<keyword evidence="12" id="KW-0472">Membrane</keyword>
<evidence type="ECO:0000256" key="4">
    <source>
        <dbReference type="ARBA" id="ARBA00012438"/>
    </source>
</evidence>
<dbReference type="InterPro" id="IPR000700">
    <property type="entry name" value="PAS-assoc_C"/>
</dbReference>
<name>A0A923HZ01_9BURK</name>
<dbReference type="InterPro" id="IPR052162">
    <property type="entry name" value="Sensor_kinase/Photoreceptor"/>
</dbReference>
<evidence type="ECO:0000313" key="17">
    <source>
        <dbReference type="EMBL" id="MBC3933917.1"/>
    </source>
</evidence>
<dbReference type="SMART" id="SM00086">
    <property type="entry name" value="PAC"/>
    <property type="match status" value="4"/>
</dbReference>
<dbReference type="EMBL" id="JACOGG010000001">
    <property type="protein sequence ID" value="MBC3933917.1"/>
    <property type="molecule type" value="Genomic_DNA"/>
</dbReference>
<evidence type="ECO:0000256" key="11">
    <source>
        <dbReference type="ARBA" id="ARBA00023012"/>
    </source>
</evidence>
<dbReference type="PROSITE" id="PS50112">
    <property type="entry name" value="PAS"/>
    <property type="match status" value="2"/>
</dbReference>
<dbReference type="SUPFAM" id="SSF55874">
    <property type="entry name" value="ATPase domain of HSP90 chaperone/DNA topoisomerase II/histidine kinase"/>
    <property type="match status" value="1"/>
</dbReference>
<feature type="domain" description="Histidine kinase" evidence="14">
    <location>
        <begin position="560"/>
        <end position="779"/>
    </location>
</feature>
<dbReference type="GO" id="GO:0045121">
    <property type="term" value="C:membrane raft"/>
    <property type="evidence" value="ECO:0007669"/>
    <property type="project" value="UniProtKB-SubCell"/>
</dbReference>
<evidence type="ECO:0000259" key="15">
    <source>
        <dbReference type="PROSITE" id="PS50112"/>
    </source>
</evidence>
<dbReference type="InterPro" id="IPR036890">
    <property type="entry name" value="HATPase_C_sf"/>
</dbReference>
<evidence type="ECO:0000256" key="13">
    <source>
        <dbReference type="SAM" id="Coils"/>
    </source>
</evidence>
<dbReference type="GO" id="GO:0005886">
    <property type="term" value="C:plasma membrane"/>
    <property type="evidence" value="ECO:0007669"/>
    <property type="project" value="UniProtKB-SubCell"/>
</dbReference>
<dbReference type="FunFam" id="3.30.565.10:FF:000023">
    <property type="entry name" value="PAS domain-containing sensor histidine kinase"/>
    <property type="match status" value="1"/>
</dbReference>
<dbReference type="GO" id="GO:0005524">
    <property type="term" value="F:ATP binding"/>
    <property type="evidence" value="ECO:0007669"/>
    <property type="project" value="UniProtKB-KW"/>
</dbReference>
<dbReference type="Pfam" id="PF02518">
    <property type="entry name" value="HATPase_c"/>
    <property type="match status" value="1"/>
</dbReference>
<evidence type="ECO:0000256" key="3">
    <source>
        <dbReference type="ARBA" id="ARBA00004314"/>
    </source>
</evidence>
<feature type="domain" description="PAC" evidence="16">
    <location>
        <begin position="238"/>
        <end position="291"/>
    </location>
</feature>
<evidence type="ECO:0000256" key="2">
    <source>
        <dbReference type="ARBA" id="ARBA00004236"/>
    </source>
</evidence>
<evidence type="ECO:0000256" key="9">
    <source>
        <dbReference type="ARBA" id="ARBA00022777"/>
    </source>
</evidence>
<evidence type="ECO:0000256" key="8">
    <source>
        <dbReference type="ARBA" id="ARBA00022741"/>
    </source>
</evidence>
<proteinExistence type="predicted"/>
<dbReference type="InterPro" id="IPR003594">
    <property type="entry name" value="HATPase_dom"/>
</dbReference>
<dbReference type="FunFam" id="1.10.287.130:FF:000001">
    <property type="entry name" value="Two-component sensor histidine kinase"/>
    <property type="match status" value="1"/>
</dbReference>
<keyword evidence="6" id="KW-0597">Phosphoprotein</keyword>
<keyword evidence="7" id="KW-0808">Transferase</keyword>
<feature type="coiled-coil region" evidence="13">
    <location>
        <begin position="282"/>
        <end position="316"/>
    </location>
</feature>
<dbReference type="CDD" id="cd16922">
    <property type="entry name" value="HATPase_EvgS-ArcB-TorS-like"/>
    <property type="match status" value="1"/>
</dbReference>
<dbReference type="PROSITE" id="PS50109">
    <property type="entry name" value="HIS_KIN"/>
    <property type="match status" value="1"/>
</dbReference>
<dbReference type="Gene3D" id="3.30.565.10">
    <property type="entry name" value="Histidine kinase-like ATPase, C-terminal domain"/>
    <property type="match status" value="1"/>
</dbReference>
<dbReference type="Proteomes" id="UP000612361">
    <property type="component" value="Unassembled WGS sequence"/>
</dbReference>
<gene>
    <name evidence="17" type="ORF">H8K47_00965</name>
</gene>
<dbReference type="Gene3D" id="3.30.450.20">
    <property type="entry name" value="PAS domain"/>
    <property type="match status" value="4"/>
</dbReference>
<dbReference type="PANTHER" id="PTHR43304">
    <property type="entry name" value="PHYTOCHROME-LIKE PROTEIN CPH1"/>
    <property type="match status" value="1"/>
</dbReference>
<feature type="domain" description="PAC" evidence="16">
    <location>
        <begin position="105"/>
        <end position="156"/>
    </location>
</feature>
<keyword evidence="10" id="KW-0067">ATP-binding</keyword>
<evidence type="ECO:0000313" key="18">
    <source>
        <dbReference type="Proteomes" id="UP000612361"/>
    </source>
</evidence>
<dbReference type="PRINTS" id="PR00344">
    <property type="entry name" value="BCTRLSENSOR"/>
</dbReference>
<dbReference type="Pfam" id="PF08447">
    <property type="entry name" value="PAS_3"/>
    <property type="match status" value="2"/>
</dbReference>
<dbReference type="Pfam" id="PF00512">
    <property type="entry name" value="HisKA"/>
    <property type="match status" value="1"/>
</dbReference>
<keyword evidence="13" id="KW-0175">Coiled coil</keyword>
<dbReference type="CDD" id="cd00130">
    <property type="entry name" value="PAS"/>
    <property type="match status" value="3"/>
</dbReference>
<feature type="domain" description="PAS" evidence="15">
    <location>
        <begin position="157"/>
        <end position="233"/>
    </location>
</feature>
<dbReference type="CDD" id="cd00082">
    <property type="entry name" value="HisKA"/>
    <property type="match status" value="1"/>
</dbReference>
<feature type="domain" description="PAS" evidence="15">
    <location>
        <begin position="432"/>
        <end position="504"/>
    </location>
</feature>
<comment type="catalytic activity">
    <reaction evidence="1">
        <text>ATP + protein L-histidine = ADP + protein N-phospho-L-histidine.</text>
        <dbReference type="EC" id="2.7.13.3"/>
    </reaction>
</comment>
<dbReference type="SUPFAM" id="SSF47384">
    <property type="entry name" value="Homodimeric domain of signal transducing histidine kinase"/>
    <property type="match status" value="1"/>
</dbReference>
<keyword evidence="9 17" id="KW-0418">Kinase</keyword>
<keyword evidence="11" id="KW-0902">Two-component regulatory system</keyword>
<dbReference type="GO" id="GO:0000155">
    <property type="term" value="F:phosphorelay sensor kinase activity"/>
    <property type="evidence" value="ECO:0007669"/>
    <property type="project" value="InterPro"/>
</dbReference>
<keyword evidence="8" id="KW-0547">Nucleotide-binding</keyword>
<dbReference type="NCBIfam" id="TIGR00229">
    <property type="entry name" value="sensory_box"/>
    <property type="match status" value="3"/>
</dbReference>
<dbReference type="InterPro" id="IPR000014">
    <property type="entry name" value="PAS"/>
</dbReference>